<dbReference type="Pfam" id="PF10363">
    <property type="entry name" value="RTP1_C1"/>
    <property type="match status" value="1"/>
</dbReference>
<dbReference type="AlphaFoldDB" id="A0A1X2H6B2"/>
<accession>A0A1X2H6B2</accession>
<feature type="domain" description="RNA polymerase II assembly factor Rtp1 C-terminal" evidence="3">
    <location>
        <begin position="557"/>
        <end position="667"/>
    </location>
</feature>
<evidence type="ECO:0000259" key="3">
    <source>
        <dbReference type="Pfam" id="PF10363"/>
    </source>
</evidence>
<feature type="repeat" description="HEAT" evidence="2">
    <location>
        <begin position="599"/>
        <end position="637"/>
    </location>
</feature>
<evidence type="ECO:0000256" key="2">
    <source>
        <dbReference type="PROSITE-ProRule" id="PRU00103"/>
    </source>
</evidence>
<evidence type="ECO:0000313" key="6">
    <source>
        <dbReference type="Proteomes" id="UP000242180"/>
    </source>
</evidence>
<evidence type="ECO:0000256" key="1">
    <source>
        <dbReference type="ARBA" id="ARBA00005724"/>
    </source>
</evidence>
<reference evidence="5 6" key="1">
    <citation type="submission" date="2016-07" db="EMBL/GenBank/DDBJ databases">
        <title>Pervasive Adenine N6-methylation of Active Genes in Fungi.</title>
        <authorList>
            <consortium name="DOE Joint Genome Institute"/>
            <person name="Mondo S.J."/>
            <person name="Dannebaum R.O."/>
            <person name="Kuo R.C."/>
            <person name="Labutti K."/>
            <person name="Haridas S."/>
            <person name="Kuo A."/>
            <person name="Salamov A."/>
            <person name="Ahrendt S.R."/>
            <person name="Lipzen A."/>
            <person name="Sullivan W."/>
            <person name="Andreopoulos W.B."/>
            <person name="Clum A."/>
            <person name="Lindquist E."/>
            <person name="Daum C."/>
            <person name="Ramamoorthy G.K."/>
            <person name="Gryganskyi A."/>
            <person name="Culley D."/>
            <person name="Magnuson J.K."/>
            <person name="James T.Y."/>
            <person name="O'Malley M.A."/>
            <person name="Stajich J.E."/>
            <person name="Spatafora J.W."/>
            <person name="Visel A."/>
            <person name="Grigoriev I.V."/>
        </authorList>
    </citation>
    <scope>NUCLEOTIDE SEQUENCE [LARGE SCALE GENOMIC DNA]</scope>
    <source>
        <strain evidence="5 6">NRRL 2496</strain>
    </source>
</reference>
<dbReference type="InParanoid" id="A0A1X2H6B2"/>
<dbReference type="InterPro" id="IPR039600">
    <property type="entry name" value="TANGO6/Rtp1"/>
</dbReference>
<dbReference type="Proteomes" id="UP000242180">
    <property type="component" value="Unassembled WGS sequence"/>
</dbReference>
<dbReference type="PROSITE" id="PS50077">
    <property type="entry name" value="HEAT_REPEAT"/>
    <property type="match status" value="1"/>
</dbReference>
<feature type="domain" description="TANGO6 HEAT repeat" evidence="4">
    <location>
        <begin position="124"/>
        <end position="359"/>
    </location>
</feature>
<dbReference type="OrthoDB" id="39591at2759"/>
<dbReference type="OMA" id="SETIIMI"/>
<comment type="caution">
    <text evidence="5">The sequence shown here is derived from an EMBL/GenBank/DDBJ whole genome shotgun (WGS) entry which is preliminary data.</text>
</comment>
<dbReference type="PANTHER" id="PTHR20959:SF1">
    <property type="entry name" value="TRANSPORT AND GOLGI ORGANIZATION PROTEIN 6 HOMOLOG"/>
    <property type="match status" value="1"/>
</dbReference>
<organism evidence="5 6">
    <name type="scientific">Syncephalastrum racemosum</name>
    <name type="common">Filamentous fungus</name>
    <dbReference type="NCBI Taxonomy" id="13706"/>
    <lineage>
        <taxon>Eukaryota</taxon>
        <taxon>Fungi</taxon>
        <taxon>Fungi incertae sedis</taxon>
        <taxon>Mucoromycota</taxon>
        <taxon>Mucoromycotina</taxon>
        <taxon>Mucoromycetes</taxon>
        <taxon>Mucorales</taxon>
        <taxon>Syncephalastraceae</taxon>
        <taxon>Syncephalastrum</taxon>
    </lineage>
</organism>
<dbReference type="InterPro" id="IPR016024">
    <property type="entry name" value="ARM-type_fold"/>
</dbReference>
<dbReference type="STRING" id="13706.A0A1X2H6B2"/>
<keyword evidence="6" id="KW-1185">Reference proteome</keyword>
<name>A0A1X2H6B2_SYNRA</name>
<dbReference type="SUPFAM" id="SSF48371">
    <property type="entry name" value="ARM repeat"/>
    <property type="match status" value="1"/>
</dbReference>
<proteinExistence type="inferred from homology"/>
<comment type="similarity">
    <text evidence="1">Belongs to the Tango6 family.</text>
</comment>
<evidence type="ECO:0000259" key="4">
    <source>
        <dbReference type="Pfam" id="PF23565"/>
    </source>
</evidence>
<gene>
    <name evidence="5" type="ORF">BCR43DRAFT_532098</name>
</gene>
<dbReference type="PANTHER" id="PTHR20959">
    <property type="entry name" value="TRANSPORT AND GOLGI ORGANIZATION PROTEIN 6 FAMILY MEMBER"/>
    <property type="match status" value="1"/>
</dbReference>
<dbReference type="InterPro" id="IPR019451">
    <property type="entry name" value="Rtp1_C1"/>
</dbReference>
<protein>
    <submittedName>
        <fullName evidence="5">Uncharacterized protein</fullName>
    </submittedName>
</protein>
<dbReference type="InterPro" id="IPR057407">
    <property type="entry name" value="HEAT_TANGO6"/>
</dbReference>
<sequence>MTSQQPDTKSQSDSYIPELFSLTAPLVDMVNQSFAVQAYTTVGSLLHARHLPDLFASLLQIAYGPAKDHPKERDTAARMFMWIFEKSDRFRSMEALMFLLGTSPLQKVPPWLKSICGRCLTKVLLKPNGVATVLEFMVGDTDTLQLDHLEKISKLVLTVPAQIASVEKYYSIISPQLLQVLHASMSRPQSPVAQAATYIISQMISQHADLAQTHIIRPIVGPMLDAWHKTMYDKPEEDGMIVIGALDRTVLSEDQVQTLLTLLHRIMIGGEPSPDITHAFLTASVQPLYHLYDFSIKSKSGLREVVEGLLSTYFRIVTTKEAVDAFKTILLDKADLDGTRVAYFAPGPSGGVAMRLKREPKLLGGNELPIDPAALVEFIQRIDSNELSGDLMLLILQLITGMLDKAGPAILSKPAQIIAFACNVITTFTDKLEGKKKPQEEKKSESLFADIANIVTEEERQDLQDQEDYSPEDDLESLLLAINLLRAVMHENEELDAQVTQLLASVLDPLKQIETFQLEMLRDPVHEIVLAITSFLSAQKMGSNTGGNQVEASLEKYRDAMKALQDDLLPVRAHGIGILKTMVLEKDPLVSSGEGLDAVLDILIRLIQDEDSYIYLNAVKGLSALTDVHGNKIIKKLGAIYSDEKQSLDNRLRVGEVLLQTVQRAGDALGKYGKF</sequence>
<evidence type="ECO:0000313" key="5">
    <source>
        <dbReference type="EMBL" id="ORY94003.1"/>
    </source>
</evidence>
<dbReference type="GO" id="GO:0009306">
    <property type="term" value="P:protein secretion"/>
    <property type="evidence" value="ECO:0007669"/>
    <property type="project" value="TreeGrafter"/>
</dbReference>
<dbReference type="InterPro" id="IPR021133">
    <property type="entry name" value="HEAT_type_2"/>
</dbReference>
<dbReference type="EMBL" id="MCGN01000008">
    <property type="protein sequence ID" value="ORY94003.1"/>
    <property type="molecule type" value="Genomic_DNA"/>
</dbReference>
<dbReference type="Pfam" id="PF23565">
    <property type="entry name" value="ARM_TANGO6"/>
    <property type="match status" value="1"/>
</dbReference>